<feature type="transmembrane region" description="Helical" evidence="1">
    <location>
        <begin position="171"/>
        <end position="191"/>
    </location>
</feature>
<evidence type="ECO:0000256" key="1">
    <source>
        <dbReference type="SAM" id="Phobius"/>
    </source>
</evidence>
<name>A0A1G8HUP9_9FIRM</name>
<dbReference type="InterPro" id="IPR014509">
    <property type="entry name" value="YjdF-like"/>
</dbReference>
<dbReference type="Proteomes" id="UP000198656">
    <property type="component" value="Unassembled WGS sequence"/>
</dbReference>
<keyword evidence="1" id="KW-0812">Transmembrane</keyword>
<feature type="transmembrane region" description="Helical" evidence="1">
    <location>
        <begin position="96"/>
        <end position="118"/>
    </location>
</feature>
<dbReference type="OrthoDB" id="4966203at2"/>
<keyword evidence="1" id="KW-0472">Membrane</keyword>
<keyword evidence="1" id="KW-1133">Transmembrane helix</keyword>
<protein>
    <recommendedName>
        <fullName evidence="4">Membrane-spanning protein</fullName>
    </recommendedName>
</protein>
<evidence type="ECO:0000313" key="3">
    <source>
        <dbReference type="Proteomes" id="UP000198656"/>
    </source>
</evidence>
<proteinExistence type="predicted"/>
<feature type="transmembrane region" description="Helical" evidence="1">
    <location>
        <begin position="63"/>
        <end position="81"/>
    </location>
</feature>
<accession>A0A1G8HUP9</accession>
<reference evidence="3" key="1">
    <citation type="submission" date="2016-10" db="EMBL/GenBank/DDBJ databases">
        <authorList>
            <person name="Varghese N."/>
            <person name="Submissions S."/>
        </authorList>
    </citation>
    <scope>NUCLEOTIDE SEQUENCE [LARGE SCALE GENOMIC DNA]</scope>
    <source>
        <strain evidence="3">DSM 8344</strain>
    </source>
</reference>
<keyword evidence="3" id="KW-1185">Reference proteome</keyword>
<sequence>MRNQFSKLALGIALLFLTVLIVTAISEILSRQWSRLGLTTLTMVCVFLPFATVCLASHLNIRLPSSFPSVTLVFIILAQYFGEFKNFYYMYWWWDLLLHSVFGSYVVIVSLAILQGTFRKRQEVSDLRFIVIELITAFSVTITLGTIWEIFEFLGDYFFKTSMVKGGLDDTLTDLIVKTTAALLTSIYLYIRSSSSKKLKDEIV</sequence>
<dbReference type="AlphaFoldDB" id="A0A1G8HUP9"/>
<gene>
    <name evidence="2" type="ORF">SAMN05443529_12668</name>
</gene>
<organism evidence="2 3">
    <name type="scientific">Desulfosporosinus hippei DSM 8344</name>
    <dbReference type="NCBI Taxonomy" id="1121419"/>
    <lineage>
        <taxon>Bacteria</taxon>
        <taxon>Bacillati</taxon>
        <taxon>Bacillota</taxon>
        <taxon>Clostridia</taxon>
        <taxon>Eubacteriales</taxon>
        <taxon>Desulfitobacteriaceae</taxon>
        <taxon>Desulfosporosinus</taxon>
    </lineage>
</organism>
<dbReference type="EMBL" id="FNCP01000026">
    <property type="protein sequence ID" value="SDI10368.1"/>
    <property type="molecule type" value="Genomic_DNA"/>
</dbReference>
<feature type="transmembrane region" description="Helical" evidence="1">
    <location>
        <begin position="130"/>
        <end position="151"/>
    </location>
</feature>
<evidence type="ECO:0008006" key="4">
    <source>
        <dbReference type="Google" id="ProtNLM"/>
    </source>
</evidence>
<evidence type="ECO:0000313" key="2">
    <source>
        <dbReference type="EMBL" id="SDI10368.1"/>
    </source>
</evidence>
<feature type="transmembrane region" description="Helical" evidence="1">
    <location>
        <begin position="36"/>
        <end position="56"/>
    </location>
</feature>
<dbReference type="STRING" id="1121419.SAMN05443529_12668"/>
<dbReference type="Pfam" id="PF09997">
    <property type="entry name" value="DUF2238"/>
    <property type="match status" value="1"/>
</dbReference>
<dbReference type="RefSeq" id="WP_092335141.1">
    <property type="nucleotide sequence ID" value="NZ_FNCP01000026.1"/>
</dbReference>